<evidence type="ECO:0000256" key="4">
    <source>
        <dbReference type="ARBA" id="ARBA00022989"/>
    </source>
</evidence>
<keyword evidence="9" id="KW-1185">Reference proteome</keyword>
<dbReference type="SUPFAM" id="SSF55961">
    <property type="entry name" value="Bet v1-like"/>
    <property type="match status" value="1"/>
</dbReference>
<evidence type="ECO:0000256" key="2">
    <source>
        <dbReference type="ARBA" id="ARBA00008789"/>
    </source>
</evidence>
<name>A0ABQ6NAN5_9STRA</name>
<keyword evidence="5 7" id="KW-0472">Membrane</keyword>
<accession>A0ABQ6NAN5</accession>
<comment type="similarity">
    <text evidence="2">Belongs to the XK family.</text>
</comment>
<feature type="transmembrane region" description="Helical" evidence="7">
    <location>
        <begin position="785"/>
        <end position="809"/>
    </location>
</feature>
<keyword evidence="3 7" id="KW-0812">Transmembrane</keyword>
<evidence type="ECO:0000256" key="1">
    <source>
        <dbReference type="ARBA" id="ARBA00004141"/>
    </source>
</evidence>
<gene>
    <name evidence="8" type="ORF">TeGR_g5331</name>
</gene>
<proteinExistence type="inferred from homology"/>
<evidence type="ECO:0000256" key="3">
    <source>
        <dbReference type="ARBA" id="ARBA00022692"/>
    </source>
</evidence>
<sequence>MAGEITVLPRPFGCSLVEVAVEVRTKATREAKKFIGATGLLQTSSAAIGSALSSSMVPGSLRPGGSGGSGDLSPRPAPGSSENSENLAFLSRYLCMKDEATGDFVIVFEPLPDTKKVDYGAKLKVVRGRTTGVIRFKPINDDSQCEVTLVQHGDAGGAVPERVVVSKIATALSGVGELREVFQRDDAMDAVTRRELANTINTSEQPYLPDEDEFIDGVSAKFASFPAFEKIESPDLFVHMSLSLKEGSDGGIGIGIGRATTIVDAPIAEVAAWELAKMSRENRKGHVAFGGLDRNLVRVNDHHDIYHVVIDLSIPRFLPRQFVSMIVWKWAPGKKELTVALDGVEHGTFPKRADRHQVDLGGKIPKWATNRQSVAGLMYLSRMRKRFDRSLELDGKKRDEVVMMIKRHVREKPTYTELEESIIKEAMRGFGEFDKLKANEVNLSRVTAIQEYFLKTRRMEQYDEYDGRALGYRLMYPDEKNRKAPSKIVPEIVKMHKGLSELTEEYPWIVAFLKEAVRGRLSMAQSVSSALECVTEAEAKQMGKSLAKALRARKTAKAGVYQWKRQNRSMKKLFKKYPWVEEMVTTMSEELLKTAAWGLWFRVLTGSVGSVVDLATDINVILVYFGEEGQEGYGWSVLGTVLASITIQILLCVTQYGKAGWRKLLQEMLIAVLGLKPAVDAFRVVSNAKPEETQVVDAHTELVFTKGIEMFCESIPGCVIQVLALFQGRSTTKLKTKVFSIAISALTTGMASASISYDFDSDPQRRKDLPSFYGYLPDEGNKRTVMYVCMLINSALLLLVRCIGAALLVAADKRLFIAYMAGDHLLYLLQKLLKTVEEEIDETTWVLTERDVLELLAWLTAGYLLAFGVFIKAMNREYRATFFSTETANEWIQSYFLQGGGDSVRKNVVEFNKAKWKRIEPQVKGWVAEGWASWERDKPGWFTEHWKALVPGDWVPAEGRAEWRKARDSVASARVSRGRLSGIVSAVSGRRREEEAGGGEEEREDSAGRSSGRDTGSSR</sequence>
<evidence type="ECO:0000256" key="6">
    <source>
        <dbReference type="SAM" id="MobiDB-lite"/>
    </source>
</evidence>
<protein>
    <submittedName>
        <fullName evidence="8">Uncharacterized protein</fullName>
    </submittedName>
</protein>
<evidence type="ECO:0000313" key="9">
    <source>
        <dbReference type="Proteomes" id="UP001165060"/>
    </source>
</evidence>
<keyword evidence="4 7" id="KW-1133">Transmembrane helix</keyword>
<evidence type="ECO:0000256" key="7">
    <source>
        <dbReference type="SAM" id="Phobius"/>
    </source>
</evidence>
<feature type="region of interest" description="Disordered" evidence="6">
    <location>
        <begin position="986"/>
        <end position="1019"/>
    </location>
</feature>
<feature type="transmembrane region" description="Helical" evidence="7">
    <location>
        <begin position="853"/>
        <end position="871"/>
    </location>
</feature>
<comment type="subcellular location">
    <subcellularLocation>
        <location evidence="1">Membrane</location>
        <topology evidence="1">Multi-pass membrane protein</topology>
    </subcellularLocation>
</comment>
<dbReference type="InterPro" id="IPR018629">
    <property type="entry name" value="XK-rel"/>
</dbReference>
<feature type="transmembrane region" description="Helical" evidence="7">
    <location>
        <begin position="633"/>
        <end position="653"/>
    </location>
</feature>
<reference evidence="8 9" key="1">
    <citation type="journal article" date="2023" name="Commun. Biol.">
        <title>Genome analysis of Parmales, the sister group of diatoms, reveals the evolutionary specialization of diatoms from phago-mixotrophs to photoautotrophs.</title>
        <authorList>
            <person name="Ban H."/>
            <person name="Sato S."/>
            <person name="Yoshikawa S."/>
            <person name="Yamada K."/>
            <person name="Nakamura Y."/>
            <person name="Ichinomiya M."/>
            <person name="Sato N."/>
            <person name="Blanc-Mathieu R."/>
            <person name="Endo H."/>
            <person name="Kuwata A."/>
            <person name="Ogata H."/>
        </authorList>
    </citation>
    <scope>NUCLEOTIDE SEQUENCE [LARGE SCALE GENOMIC DNA]</scope>
</reference>
<dbReference type="Pfam" id="PF09815">
    <property type="entry name" value="XK-related"/>
    <property type="match status" value="1"/>
</dbReference>
<evidence type="ECO:0000256" key="5">
    <source>
        <dbReference type="ARBA" id="ARBA00023136"/>
    </source>
</evidence>
<dbReference type="EMBL" id="BRYB01006205">
    <property type="protein sequence ID" value="GMI51969.1"/>
    <property type="molecule type" value="Genomic_DNA"/>
</dbReference>
<dbReference type="Proteomes" id="UP001165060">
    <property type="component" value="Unassembled WGS sequence"/>
</dbReference>
<evidence type="ECO:0000313" key="8">
    <source>
        <dbReference type="EMBL" id="GMI51969.1"/>
    </source>
</evidence>
<organism evidence="8 9">
    <name type="scientific">Tetraparma gracilis</name>
    <dbReference type="NCBI Taxonomy" id="2962635"/>
    <lineage>
        <taxon>Eukaryota</taxon>
        <taxon>Sar</taxon>
        <taxon>Stramenopiles</taxon>
        <taxon>Ochrophyta</taxon>
        <taxon>Bolidophyceae</taxon>
        <taxon>Parmales</taxon>
        <taxon>Triparmaceae</taxon>
        <taxon>Tetraparma</taxon>
    </lineage>
</organism>
<comment type="caution">
    <text evidence="8">The sequence shown here is derived from an EMBL/GenBank/DDBJ whole genome shotgun (WGS) entry which is preliminary data.</text>
</comment>
<feature type="region of interest" description="Disordered" evidence="6">
    <location>
        <begin position="58"/>
        <end position="83"/>
    </location>
</feature>
<feature type="compositionally biased region" description="Low complexity" evidence="6">
    <location>
        <begin position="1008"/>
        <end position="1019"/>
    </location>
</feature>